<accession>A0A437QK22</accession>
<dbReference type="PANTHER" id="PTHR43050">
    <property type="entry name" value="SERINE / THREONINE RACEMASE FAMILY MEMBER"/>
    <property type="match status" value="1"/>
</dbReference>
<dbReference type="GO" id="GO:0070179">
    <property type="term" value="P:D-serine biosynthetic process"/>
    <property type="evidence" value="ECO:0007669"/>
    <property type="project" value="TreeGrafter"/>
</dbReference>
<dbReference type="InterPro" id="IPR036052">
    <property type="entry name" value="TrpB-like_PALP_sf"/>
</dbReference>
<feature type="region of interest" description="Disordered" evidence="9">
    <location>
        <begin position="1"/>
        <end position="23"/>
    </location>
</feature>
<dbReference type="EMBL" id="SADE01000003">
    <property type="protein sequence ID" value="RVU34855.1"/>
    <property type="molecule type" value="Genomic_DNA"/>
</dbReference>
<dbReference type="GO" id="GO:0018114">
    <property type="term" value="F:threonine racemase activity"/>
    <property type="evidence" value="ECO:0007669"/>
    <property type="project" value="TreeGrafter"/>
</dbReference>
<dbReference type="PANTHER" id="PTHR43050:SF1">
    <property type="entry name" value="SERINE RACEMASE"/>
    <property type="match status" value="1"/>
</dbReference>
<evidence type="ECO:0000256" key="1">
    <source>
        <dbReference type="ARBA" id="ARBA00001913"/>
    </source>
</evidence>
<dbReference type="SUPFAM" id="SSF53686">
    <property type="entry name" value="Tryptophan synthase beta subunit-like PLP-dependent enzymes"/>
    <property type="match status" value="1"/>
</dbReference>
<evidence type="ECO:0000256" key="4">
    <source>
        <dbReference type="ARBA" id="ARBA00001946"/>
    </source>
</evidence>
<dbReference type="OrthoDB" id="9811476at2"/>
<dbReference type="Proteomes" id="UP000287447">
    <property type="component" value="Unassembled WGS sequence"/>
</dbReference>
<name>A0A437QK22_9PROT</name>
<dbReference type="Gene3D" id="3.40.50.1100">
    <property type="match status" value="2"/>
</dbReference>
<comment type="similarity">
    <text evidence="5">Belongs to the serine/threonine dehydratase family.</text>
</comment>
<evidence type="ECO:0000256" key="7">
    <source>
        <dbReference type="ARBA" id="ARBA00022898"/>
    </source>
</evidence>
<comment type="cofactor">
    <cofactor evidence="3">
        <name>Mn(2+)</name>
        <dbReference type="ChEBI" id="CHEBI:29035"/>
    </cofactor>
</comment>
<keyword evidence="6" id="KW-0460">Magnesium</keyword>
<dbReference type="Pfam" id="PF00291">
    <property type="entry name" value="PALP"/>
    <property type="match status" value="1"/>
</dbReference>
<comment type="cofactor">
    <cofactor evidence="1">
        <name>Ca(2+)</name>
        <dbReference type="ChEBI" id="CHEBI:29108"/>
    </cofactor>
</comment>
<dbReference type="RefSeq" id="WP_127767074.1">
    <property type="nucleotide sequence ID" value="NZ_SADE01000003.1"/>
</dbReference>
<dbReference type="AlphaFoldDB" id="A0A437QK22"/>
<protein>
    <submittedName>
        <fullName evidence="11">Threonine/serine dehydratase</fullName>
    </submittedName>
</protein>
<comment type="cofactor">
    <cofactor evidence="2">
        <name>pyridoxal 5'-phosphate</name>
        <dbReference type="ChEBI" id="CHEBI:597326"/>
    </cofactor>
</comment>
<evidence type="ECO:0000256" key="9">
    <source>
        <dbReference type="SAM" id="MobiDB-lite"/>
    </source>
</evidence>
<feature type="compositionally biased region" description="Polar residues" evidence="9">
    <location>
        <begin position="1"/>
        <end position="11"/>
    </location>
</feature>
<dbReference type="GO" id="GO:0000287">
    <property type="term" value="F:magnesium ion binding"/>
    <property type="evidence" value="ECO:0007669"/>
    <property type="project" value="TreeGrafter"/>
</dbReference>
<dbReference type="PROSITE" id="PS00165">
    <property type="entry name" value="DEHYDRATASE_SER_THR"/>
    <property type="match status" value="1"/>
</dbReference>
<sequence>MTSLAGSQPPNQDADPRPDELPTVDDVKKARQRIQGAAVRTPLLESILLNQRLGGRLLVKPECLQKTGSFKFRGAYNKLSSLTDAEKACGVVAYSSGNHAQGVAAAAQMLGIDATIVMPADAPAIKLANTRAYGANVITYDRFTENREEIGNAVAAEKGAVLVAPYDDPYVMAGQGTIGFEIAEQVAELGASPEAVLVNCGGGGLISGTALALSDAAPGLPVYAVEPALFDDTKRSLESGTREAVPADARSICDALLAPKPGRLTFALNKQLLAGGFGVSDDEVRDAMRVAFTELKLVVEPGGAVSLAAILSGKIDIKGKTLVAVVSGGNVDPAQFAQILADGP</sequence>
<keyword evidence="12" id="KW-1185">Reference proteome</keyword>
<comment type="cofactor">
    <cofactor evidence="4">
        <name>Mg(2+)</name>
        <dbReference type="ChEBI" id="CHEBI:18420"/>
    </cofactor>
</comment>
<keyword evidence="8" id="KW-0456">Lyase</keyword>
<evidence type="ECO:0000313" key="11">
    <source>
        <dbReference type="EMBL" id="RVU34855.1"/>
    </source>
</evidence>
<gene>
    <name evidence="11" type="ORF">EOI86_18620</name>
</gene>
<feature type="compositionally biased region" description="Basic and acidic residues" evidence="9">
    <location>
        <begin position="14"/>
        <end position="23"/>
    </location>
</feature>
<evidence type="ECO:0000256" key="3">
    <source>
        <dbReference type="ARBA" id="ARBA00001936"/>
    </source>
</evidence>
<dbReference type="GO" id="GO:0030378">
    <property type="term" value="F:serine racemase activity"/>
    <property type="evidence" value="ECO:0007669"/>
    <property type="project" value="TreeGrafter"/>
</dbReference>
<evidence type="ECO:0000259" key="10">
    <source>
        <dbReference type="Pfam" id="PF00291"/>
    </source>
</evidence>
<dbReference type="InterPro" id="IPR001926">
    <property type="entry name" value="TrpB-like_PALP"/>
</dbReference>
<evidence type="ECO:0000256" key="2">
    <source>
        <dbReference type="ARBA" id="ARBA00001933"/>
    </source>
</evidence>
<evidence type="ECO:0000256" key="6">
    <source>
        <dbReference type="ARBA" id="ARBA00022842"/>
    </source>
</evidence>
<evidence type="ECO:0000256" key="8">
    <source>
        <dbReference type="ARBA" id="ARBA00023239"/>
    </source>
</evidence>
<evidence type="ECO:0000256" key="5">
    <source>
        <dbReference type="ARBA" id="ARBA00010869"/>
    </source>
</evidence>
<dbReference type="GO" id="GO:0005524">
    <property type="term" value="F:ATP binding"/>
    <property type="evidence" value="ECO:0007669"/>
    <property type="project" value="TreeGrafter"/>
</dbReference>
<feature type="domain" description="Tryptophan synthase beta chain-like PALP" evidence="10">
    <location>
        <begin position="37"/>
        <end position="328"/>
    </location>
</feature>
<organism evidence="11 12">
    <name type="scientific">Hwanghaeella grinnelliae</name>
    <dbReference type="NCBI Taxonomy" id="2500179"/>
    <lineage>
        <taxon>Bacteria</taxon>
        <taxon>Pseudomonadati</taxon>
        <taxon>Pseudomonadota</taxon>
        <taxon>Alphaproteobacteria</taxon>
        <taxon>Rhodospirillales</taxon>
        <taxon>Rhodospirillaceae</taxon>
        <taxon>Hwanghaeella</taxon>
    </lineage>
</organism>
<dbReference type="FunFam" id="3.40.50.1100:FF:000005">
    <property type="entry name" value="Threonine dehydratase catabolic"/>
    <property type="match status" value="1"/>
</dbReference>
<proteinExistence type="inferred from homology"/>
<dbReference type="GO" id="GO:0003941">
    <property type="term" value="F:L-serine ammonia-lyase activity"/>
    <property type="evidence" value="ECO:0007669"/>
    <property type="project" value="TreeGrafter"/>
</dbReference>
<keyword evidence="7" id="KW-0663">Pyridoxal phosphate</keyword>
<reference evidence="12" key="1">
    <citation type="submission" date="2019-01" db="EMBL/GenBank/DDBJ databases">
        <title>Gri0909 isolated from a small marine red alga.</title>
        <authorList>
            <person name="Kim J."/>
            <person name="Jeong S.E."/>
            <person name="Jeon C.O."/>
        </authorList>
    </citation>
    <scope>NUCLEOTIDE SEQUENCE [LARGE SCALE GENOMIC DNA]</scope>
    <source>
        <strain evidence="12">Gri0909</strain>
    </source>
</reference>
<comment type="caution">
    <text evidence="11">The sequence shown here is derived from an EMBL/GenBank/DDBJ whole genome shotgun (WGS) entry which is preliminary data.</text>
</comment>
<dbReference type="InterPro" id="IPR000634">
    <property type="entry name" value="Ser/Thr_deHydtase_PyrdxlP-BS"/>
</dbReference>
<dbReference type="GO" id="GO:0030170">
    <property type="term" value="F:pyridoxal phosphate binding"/>
    <property type="evidence" value="ECO:0007669"/>
    <property type="project" value="InterPro"/>
</dbReference>
<dbReference type="CDD" id="cd01562">
    <property type="entry name" value="Thr-dehyd"/>
    <property type="match status" value="1"/>
</dbReference>
<evidence type="ECO:0000313" key="12">
    <source>
        <dbReference type="Proteomes" id="UP000287447"/>
    </source>
</evidence>